<sequence length="70" mass="7864">MEFSKVSYHGRRQLVEPLLHGSGKCRDENSTLDVVGISMQQGCVLKSGQMFLWICGAIIFCYGRCPIIQK</sequence>
<keyword evidence="1" id="KW-1133">Transmembrane helix</keyword>
<reference evidence="2" key="2">
    <citation type="journal article" date="2024" name="Plant">
        <title>Genomic evolution and insights into agronomic trait innovations of Sesamum species.</title>
        <authorList>
            <person name="Miao H."/>
            <person name="Wang L."/>
            <person name="Qu L."/>
            <person name="Liu H."/>
            <person name="Sun Y."/>
            <person name="Le M."/>
            <person name="Wang Q."/>
            <person name="Wei S."/>
            <person name="Zheng Y."/>
            <person name="Lin W."/>
            <person name="Duan Y."/>
            <person name="Cao H."/>
            <person name="Xiong S."/>
            <person name="Wang X."/>
            <person name="Wei L."/>
            <person name="Li C."/>
            <person name="Ma Q."/>
            <person name="Ju M."/>
            <person name="Zhao R."/>
            <person name="Li G."/>
            <person name="Mu C."/>
            <person name="Tian Q."/>
            <person name="Mei H."/>
            <person name="Zhang T."/>
            <person name="Gao T."/>
            <person name="Zhang H."/>
        </authorList>
    </citation>
    <scope>NUCLEOTIDE SEQUENCE</scope>
    <source>
        <strain evidence="2">G02</strain>
    </source>
</reference>
<gene>
    <name evidence="2" type="ORF">Sradi_7263200</name>
</gene>
<organism evidence="2">
    <name type="scientific">Sesamum radiatum</name>
    <name type="common">Black benniseed</name>
    <dbReference type="NCBI Taxonomy" id="300843"/>
    <lineage>
        <taxon>Eukaryota</taxon>
        <taxon>Viridiplantae</taxon>
        <taxon>Streptophyta</taxon>
        <taxon>Embryophyta</taxon>
        <taxon>Tracheophyta</taxon>
        <taxon>Spermatophyta</taxon>
        <taxon>Magnoliopsida</taxon>
        <taxon>eudicotyledons</taxon>
        <taxon>Gunneridae</taxon>
        <taxon>Pentapetalae</taxon>
        <taxon>asterids</taxon>
        <taxon>lamiids</taxon>
        <taxon>Lamiales</taxon>
        <taxon>Pedaliaceae</taxon>
        <taxon>Sesamum</taxon>
    </lineage>
</organism>
<keyword evidence="1" id="KW-0472">Membrane</keyword>
<evidence type="ECO:0000313" key="2">
    <source>
        <dbReference type="EMBL" id="KAL0282371.1"/>
    </source>
</evidence>
<keyword evidence="1" id="KW-0812">Transmembrane</keyword>
<dbReference type="AlphaFoldDB" id="A0AAW2IKH6"/>
<proteinExistence type="predicted"/>
<dbReference type="EMBL" id="JACGWJ010001447">
    <property type="protein sequence ID" value="KAL0282371.1"/>
    <property type="molecule type" value="Genomic_DNA"/>
</dbReference>
<evidence type="ECO:0000256" key="1">
    <source>
        <dbReference type="SAM" id="Phobius"/>
    </source>
</evidence>
<feature type="transmembrane region" description="Helical" evidence="1">
    <location>
        <begin position="50"/>
        <end position="67"/>
    </location>
</feature>
<accession>A0AAW2IKH6</accession>
<name>A0AAW2IKH6_SESRA</name>
<reference evidence="2" key="1">
    <citation type="submission" date="2020-06" db="EMBL/GenBank/DDBJ databases">
        <authorList>
            <person name="Li T."/>
            <person name="Hu X."/>
            <person name="Zhang T."/>
            <person name="Song X."/>
            <person name="Zhang H."/>
            <person name="Dai N."/>
            <person name="Sheng W."/>
            <person name="Hou X."/>
            <person name="Wei L."/>
        </authorList>
    </citation>
    <scope>NUCLEOTIDE SEQUENCE</scope>
    <source>
        <strain evidence="2">G02</strain>
        <tissue evidence="2">Leaf</tissue>
    </source>
</reference>
<comment type="caution">
    <text evidence="2">The sequence shown here is derived from an EMBL/GenBank/DDBJ whole genome shotgun (WGS) entry which is preliminary data.</text>
</comment>
<protein>
    <submittedName>
        <fullName evidence="2">Uncharacterized protein</fullName>
    </submittedName>
</protein>